<organism evidence="1 2">
    <name type="scientific">Mariniradius saccharolyticus AK6</name>
    <dbReference type="NCBI Taxonomy" id="1239962"/>
    <lineage>
        <taxon>Bacteria</taxon>
        <taxon>Pseudomonadati</taxon>
        <taxon>Bacteroidota</taxon>
        <taxon>Cytophagia</taxon>
        <taxon>Cytophagales</taxon>
        <taxon>Cyclobacteriaceae</taxon>
        <taxon>Mariniradius</taxon>
    </lineage>
</organism>
<protein>
    <submittedName>
        <fullName evidence="1">Uncharacterized protein</fullName>
    </submittedName>
</protein>
<evidence type="ECO:0000313" key="2">
    <source>
        <dbReference type="Proteomes" id="UP000010953"/>
    </source>
</evidence>
<proteinExistence type="predicted"/>
<evidence type="ECO:0000313" key="1">
    <source>
        <dbReference type="EMBL" id="EMS34138.1"/>
    </source>
</evidence>
<reference evidence="1" key="1">
    <citation type="submission" date="2013-01" db="EMBL/GenBank/DDBJ databases">
        <title>Genome assembly of Mariniradius saccharolyticus AK6.</title>
        <authorList>
            <person name="Vaidya B."/>
            <person name="Khatri I."/>
            <person name="Tanuku N.R.S."/>
            <person name="Subramanian S."/>
            <person name="Pinnaka A."/>
        </authorList>
    </citation>
    <scope>NUCLEOTIDE SEQUENCE [LARGE SCALE GENOMIC DNA]</scope>
    <source>
        <strain evidence="1">AK6</strain>
    </source>
</reference>
<comment type="caution">
    <text evidence="1">The sequence shown here is derived from an EMBL/GenBank/DDBJ whole genome shotgun (WGS) entry which is preliminary data.</text>
</comment>
<dbReference type="AlphaFoldDB" id="M7XHV0"/>
<dbReference type="Proteomes" id="UP000010953">
    <property type="component" value="Unassembled WGS sequence"/>
</dbReference>
<accession>M7XHV0</accession>
<gene>
    <name evidence="1" type="ORF">C943_03955</name>
</gene>
<name>M7XHV0_9BACT</name>
<dbReference type="STRING" id="1239962.C943_03955"/>
<keyword evidence="2" id="KW-1185">Reference proteome</keyword>
<dbReference type="EMBL" id="AMZY02000007">
    <property type="protein sequence ID" value="EMS34138.1"/>
    <property type="molecule type" value="Genomic_DNA"/>
</dbReference>
<dbReference type="InParanoid" id="M7XHV0"/>
<sequence>MTAFAKVNQVSIHQSHPFSIDTFWAGISGVLSFKALY</sequence>